<organism evidence="1 2">
    <name type="scientific">Artomyces pyxidatus</name>
    <dbReference type="NCBI Taxonomy" id="48021"/>
    <lineage>
        <taxon>Eukaryota</taxon>
        <taxon>Fungi</taxon>
        <taxon>Dikarya</taxon>
        <taxon>Basidiomycota</taxon>
        <taxon>Agaricomycotina</taxon>
        <taxon>Agaricomycetes</taxon>
        <taxon>Russulales</taxon>
        <taxon>Auriscalpiaceae</taxon>
        <taxon>Artomyces</taxon>
    </lineage>
</organism>
<reference evidence="1" key="1">
    <citation type="submission" date="2021-03" db="EMBL/GenBank/DDBJ databases">
        <authorList>
            <consortium name="DOE Joint Genome Institute"/>
            <person name="Ahrendt S."/>
            <person name="Looney B.P."/>
            <person name="Miyauchi S."/>
            <person name="Morin E."/>
            <person name="Drula E."/>
            <person name="Courty P.E."/>
            <person name="Chicoki N."/>
            <person name="Fauchery L."/>
            <person name="Kohler A."/>
            <person name="Kuo A."/>
            <person name="Labutti K."/>
            <person name="Pangilinan J."/>
            <person name="Lipzen A."/>
            <person name="Riley R."/>
            <person name="Andreopoulos W."/>
            <person name="He G."/>
            <person name="Johnson J."/>
            <person name="Barry K.W."/>
            <person name="Grigoriev I.V."/>
            <person name="Nagy L."/>
            <person name="Hibbett D."/>
            <person name="Henrissat B."/>
            <person name="Matheny P.B."/>
            <person name="Labbe J."/>
            <person name="Martin F."/>
        </authorList>
    </citation>
    <scope>NUCLEOTIDE SEQUENCE</scope>
    <source>
        <strain evidence="1">HHB10654</strain>
    </source>
</reference>
<reference evidence="1" key="2">
    <citation type="journal article" date="2022" name="New Phytol.">
        <title>Evolutionary transition to the ectomycorrhizal habit in the genomes of a hyperdiverse lineage of mushroom-forming fungi.</title>
        <authorList>
            <person name="Looney B."/>
            <person name="Miyauchi S."/>
            <person name="Morin E."/>
            <person name="Drula E."/>
            <person name="Courty P.E."/>
            <person name="Kohler A."/>
            <person name="Kuo A."/>
            <person name="LaButti K."/>
            <person name="Pangilinan J."/>
            <person name="Lipzen A."/>
            <person name="Riley R."/>
            <person name="Andreopoulos W."/>
            <person name="He G."/>
            <person name="Johnson J."/>
            <person name="Nolan M."/>
            <person name="Tritt A."/>
            <person name="Barry K.W."/>
            <person name="Grigoriev I.V."/>
            <person name="Nagy L.G."/>
            <person name="Hibbett D."/>
            <person name="Henrissat B."/>
            <person name="Matheny P.B."/>
            <person name="Labbe J."/>
            <person name="Martin F.M."/>
        </authorList>
    </citation>
    <scope>NUCLEOTIDE SEQUENCE</scope>
    <source>
        <strain evidence="1">HHB10654</strain>
    </source>
</reference>
<evidence type="ECO:0000313" key="2">
    <source>
        <dbReference type="Proteomes" id="UP000814140"/>
    </source>
</evidence>
<proteinExistence type="predicted"/>
<sequence>MPPTIIYNFNTSYYFNTLPSGLHAQSESAAPPAHPVIVYTITTTTTTTDAVPGAPDEAGLEIPLPEGFLGHHPAPTPAGPSLPSSISPSSVANSPLTPMHSFPSSPPALFAFDAGEAAEEDEAGGVWESVLSSSYLAPANPSSDPAAPPPSPSSPNASSATLSPMAPLDDLDYLPVLPGHPLAAGIAVQDDAGSARDARAGREVVGKGNQWKAMVTQGLERVERRSPITPLNLLLSLLVVAAFFY</sequence>
<accession>A0ACB8SIL6</accession>
<dbReference type="EMBL" id="MU277288">
    <property type="protein sequence ID" value="KAI0055551.1"/>
    <property type="molecule type" value="Genomic_DNA"/>
</dbReference>
<gene>
    <name evidence="1" type="ORF">BV25DRAFT_1921744</name>
</gene>
<keyword evidence="2" id="KW-1185">Reference proteome</keyword>
<dbReference type="Proteomes" id="UP000814140">
    <property type="component" value="Unassembled WGS sequence"/>
</dbReference>
<protein>
    <submittedName>
        <fullName evidence="1">Uncharacterized protein</fullName>
    </submittedName>
</protein>
<evidence type="ECO:0000313" key="1">
    <source>
        <dbReference type="EMBL" id="KAI0055551.1"/>
    </source>
</evidence>
<name>A0ACB8SIL6_9AGAM</name>
<comment type="caution">
    <text evidence="1">The sequence shown here is derived from an EMBL/GenBank/DDBJ whole genome shotgun (WGS) entry which is preliminary data.</text>
</comment>